<dbReference type="InterPro" id="IPR001711">
    <property type="entry name" value="PLipase_C_Pinositol-sp_Y"/>
</dbReference>
<name>A0A841SQC0_9BACL</name>
<accession>A0A841SQC0</accession>
<evidence type="ECO:0000313" key="4">
    <source>
        <dbReference type="EMBL" id="MBB6633392.1"/>
    </source>
</evidence>
<dbReference type="AlphaFoldDB" id="A0A841SQC0"/>
<dbReference type="Pfam" id="PF01547">
    <property type="entry name" value="SBP_bac_1"/>
    <property type="match status" value="1"/>
</dbReference>
<dbReference type="SUPFAM" id="SSF53850">
    <property type="entry name" value="Periplasmic binding protein-like II"/>
    <property type="match status" value="1"/>
</dbReference>
<dbReference type="GO" id="GO:0006629">
    <property type="term" value="P:lipid metabolic process"/>
    <property type="evidence" value="ECO:0007669"/>
    <property type="project" value="InterPro"/>
</dbReference>
<dbReference type="PROSITE" id="PS51257">
    <property type="entry name" value="PROKAR_LIPOPROTEIN"/>
    <property type="match status" value="1"/>
</dbReference>
<evidence type="ECO:0000313" key="5">
    <source>
        <dbReference type="Proteomes" id="UP000535838"/>
    </source>
</evidence>
<dbReference type="PANTHER" id="PTHR43649">
    <property type="entry name" value="ARABINOSE-BINDING PROTEIN-RELATED"/>
    <property type="match status" value="1"/>
</dbReference>
<reference evidence="4 5" key="1">
    <citation type="submission" date="2020-08" db="EMBL/GenBank/DDBJ databases">
        <title>Cohnella phylogeny.</title>
        <authorList>
            <person name="Dunlap C."/>
        </authorList>
    </citation>
    <scope>NUCLEOTIDE SEQUENCE [LARGE SCALE GENOMIC DNA]</scope>
    <source>
        <strain evidence="4 5">DSM 25241</strain>
    </source>
</reference>
<dbReference type="RefSeq" id="WP_185118634.1">
    <property type="nucleotide sequence ID" value="NZ_JACJVQ010000004.1"/>
</dbReference>
<evidence type="ECO:0000256" key="1">
    <source>
        <dbReference type="SAM" id="MobiDB-lite"/>
    </source>
</evidence>
<dbReference type="Gene3D" id="3.40.190.10">
    <property type="entry name" value="Periplasmic binding protein-like II"/>
    <property type="match status" value="2"/>
</dbReference>
<organism evidence="4 5">
    <name type="scientific">Cohnella thailandensis</name>
    <dbReference type="NCBI Taxonomy" id="557557"/>
    <lineage>
        <taxon>Bacteria</taxon>
        <taxon>Bacillati</taxon>
        <taxon>Bacillota</taxon>
        <taxon>Bacilli</taxon>
        <taxon>Bacillales</taxon>
        <taxon>Paenibacillaceae</taxon>
        <taxon>Cohnella</taxon>
    </lineage>
</organism>
<dbReference type="GO" id="GO:0035556">
    <property type="term" value="P:intracellular signal transduction"/>
    <property type="evidence" value="ECO:0007669"/>
    <property type="project" value="InterPro"/>
</dbReference>
<dbReference type="Pfam" id="PF12010">
    <property type="entry name" value="DUF3502"/>
    <property type="match status" value="1"/>
</dbReference>
<keyword evidence="5" id="KW-1185">Reference proteome</keyword>
<feature type="domain" description="PI-PLC Y-box" evidence="3">
    <location>
        <begin position="389"/>
        <end position="443"/>
    </location>
</feature>
<keyword evidence="2" id="KW-0732">Signal</keyword>
<dbReference type="PANTHER" id="PTHR43649:SF17">
    <property type="entry name" value="ABC TRANSPORTER SOLUTE BINDING PROTEIN-SUGAR TRANSPORT"/>
    <property type="match status" value="1"/>
</dbReference>
<dbReference type="InterPro" id="IPR022627">
    <property type="entry name" value="DUF3502"/>
</dbReference>
<dbReference type="EMBL" id="JACJVQ010000004">
    <property type="protein sequence ID" value="MBB6633392.1"/>
    <property type="molecule type" value="Genomic_DNA"/>
</dbReference>
<dbReference type="Proteomes" id="UP000535838">
    <property type="component" value="Unassembled WGS sequence"/>
</dbReference>
<dbReference type="PROSITE" id="PS50008">
    <property type="entry name" value="PIPLC_Y_DOMAIN"/>
    <property type="match status" value="1"/>
</dbReference>
<protein>
    <submittedName>
        <fullName evidence="4">ABC transporter substrate-binding protein</fullName>
    </submittedName>
</protein>
<feature type="signal peptide" evidence="2">
    <location>
        <begin position="1"/>
        <end position="20"/>
    </location>
</feature>
<evidence type="ECO:0000256" key="2">
    <source>
        <dbReference type="SAM" id="SignalP"/>
    </source>
</evidence>
<proteinExistence type="predicted"/>
<feature type="chain" id="PRO_5039699018" evidence="2">
    <location>
        <begin position="21"/>
        <end position="510"/>
    </location>
</feature>
<dbReference type="GO" id="GO:0004435">
    <property type="term" value="F:phosphatidylinositol-4,5-bisphosphate phospholipase C activity"/>
    <property type="evidence" value="ECO:0007669"/>
    <property type="project" value="InterPro"/>
</dbReference>
<comment type="caution">
    <text evidence="4">The sequence shown here is derived from an EMBL/GenBank/DDBJ whole genome shotgun (WGS) entry which is preliminary data.</text>
</comment>
<dbReference type="InterPro" id="IPR006059">
    <property type="entry name" value="SBP"/>
</dbReference>
<feature type="region of interest" description="Disordered" evidence="1">
    <location>
        <begin position="28"/>
        <end position="48"/>
    </location>
</feature>
<dbReference type="InterPro" id="IPR050490">
    <property type="entry name" value="Bact_solute-bd_prot1"/>
</dbReference>
<evidence type="ECO:0000259" key="3">
    <source>
        <dbReference type="PROSITE" id="PS50008"/>
    </source>
</evidence>
<sequence>MNASKKWLALLLIVCLSVLAACSSNNSSSGGSSASSPSAGSQPSSGESGEAYELNVAFPIFGAVPSNMPEVEKAISDIAKEKIGATVKLTPISIGAWSQQSNLMLTSNEKVDLIYVSGTSFTGMVSKGQLLALDDLLGEHGPDIVATFDPEFLKATAINGKTYAVPSNKEMAVDYGLSILKRYIDKYKIDPTSIKTLDDLDGLFKTIKDGESDLPAILVPQSAGISFLASHRWFDPLGDSIGVLPDFGGGLTVANLYESSEYAAFVKKMREWYQAGYIMKDSATNKDNGNALILAGKGIARLSNLKPGYERQTSLEYQEPATVISLTQAYATTSSVASVNWGIPYSAKNPEKSMRFLNLMYGDTEIINLFDWGIEGKDYVKKSENIIAYPEGVDATTVAYNLNLGWMFGNQLKSYIFEGEDPDLWKKMAEYNANAVRSPALGFSFDASPVKTEYAAVTNVINQYALPLETGSVDPDKILPEFIAKLKSSGIEKIIAEKQKQLDEWKRQNG</sequence>
<gene>
    <name evidence="4" type="ORF">H7B67_04655</name>
</gene>